<keyword evidence="6" id="KW-0511">Multifunctional enzyme</keyword>
<keyword evidence="10" id="KW-1185">Reference proteome</keyword>
<evidence type="ECO:0000256" key="6">
    <source>
        <dbReference type="ARBA" id="ARBA00023268"/>
    </source>
</evidence>
<dbReference type="Gene3D" id="1.20.120.1510">
    <property type="match status" value="1"/>
</dbReference>
<accession>A0A6M4AQ41</accession>
<evidence type="ECO:0000313" key="10">
    <source>
        <dbReference type="Proteomes" id="UP000503018"/>
    </source>
</evidence>
<dbReference type="Gene3D" id="1.20.120.330">
    <property type="entry name" value="Nucleotidyltransferases domain 2"/>
    <property type="match status" value="2"/>
</dbReference>
<feature type="domain" description="Glutamate-ammonia ligase adenylyltransferase repeated" evidence="7">
    <location>
        <begin position="21"/>
        <end position="251"/>
    </location>
</feature>
<dbReference type="KEGG" id="slan:GV829_01045"/>
<dbReference type="InterPro" id="IPR023057">
    <property type="entry name" value="GlnE"/>
</dbReference>
<proteinExistence type="predicted"/>
<dbReference type="RefSeq" id="WP_169943420.1">
    <property type="nucleotide sequence ID" value="NZ_CP053015.1"/>
</dbReference>
<evidence type="ECO:0000256" key="5">
    <source>
        <dbReference type="ARBA" id="ARBA00022842"/>
    </source>
</evidence>
<dbReference type="SUPFAM" id="SSF81593">
    <property type="entry name" value="Nucleotidyltransferase substrate binding subunit/domain"/>
    <property type="match status" value="2"/>
</dbReference>
<evidence type="ECO:0000256" key="3">
    <source>
        <dbReference type="ARBA" id="ARBA00022741"/>
    </source>
</evidence>
<feature type="domain" description="Glutamate-ammonia ligase adenylyltransferase repeated" evidence="7">
    <location>
        <begin position="519"/>
        <end position="761"/>
    </location>
</feature>
<sequence length="928" mass="100401">MVDPIVRPPADNGRAARADALDRVLAHAPFLSMLAKQQADLATCFVDAGTPAALARCRRIEDVGTCDGAAMMAMLRYRRADLALVLALADLAGEHDLTQTVHALSDFADEACDAALAAAFAERAPGEAVGGFAVVALGKLGSRELNYSSDIDPILLFDPATLPRRARDEPGEAAVRMARRWMEILSARTGDGHVLRVDLRLRPSPEVTPIILPVEACISYYESQALAWEQAAFIRSRASAGDRALGGYFLQAIQPFIWRRSMDFGQLRRIADITNRIRGHYADGQTFGPGFDLKRGRGGIREVEFFAQVQQLIHGGRNPALRLTDTREALAALADAGHVERQVAAMLSRHLETLRAIEHRLQMVADQQTHELPATAEGLANVAGLHGLPDGDALLTLLRPCVDDVGAQFDTLVGFGVATDKDRWPSDSMLSAERARTAGFADGEAVSRRIEEWRGGGLRVLRSAAAREALEDALPALIAALGKASRPDEALSRFDGLVAGLPSAINFFNLLAARPQLLATLVAVLTLAPALANDLANRAELIEGLIDASVFNEAASRTVLASRMAAAPADDYEQTLDHVRRVVGEHRFALGVQLVEGTCDPLTVSRGYADIADAAVDRLTAATVAEFERQHGQVPGSELLILALGRYGGRALTHASDLDLILLFTGNQMAESDGRRPLNASTYFNRLGQRVVAALSVPTAAGRLYEVDVRLRPQGNQGPLVAAIDAFERYQREDAWTWEHMALTRARPVYGSPEAQAALQRIIDEVLTTPREHGRLIADISKMRRDMARHKPPKGPLDVKLIPGGLVDCEFAIHATQLDHCTGFDPRLNVAVQKLTDAGLCPKEVRPAMDLMGRMLVSLRLMAPDGTLAEDKETQARIAHVCGFVLGEREGSSGDWPALLAAYDEARQTVGGWWDSIRDDEGAGDNAE</sequence>
<dbReference type="SUPFAM" id="SSF81301">
    <property type="entry name" value="Nucleotidyltransferase"/>
    <property type="match status" value="2"/>
</dbReference>
<dbReference type="GO" id="GO:0008882">
    <property type="term" value="F:[glutamate-ammonia-ligase] adenylyltransferase activity"/>
    <property type="evidence" value="ECO:0007669"/>
    <property type="project" value="InterPro"/>
</dbReference>
<keyword evidence="5" id="KW-0460">Magnesium</keyword>
<dbReference type="EMBL" id="CP053015">
    <property type="protein sequence ID" value="QJQ31204.1"/>
    <property type="molecule type" value="Genomic_DNA"/>
</dbReference>
<dbReference type="GO" id="GO:0000820">
    <property type="term" value="P:regulation of glutamine family amino acid metabolic process"/>
    <property type="evidence" value="ECO:0007669"/>
    <property type="project" value="TreeGrafter"/>
</dbReference>
<organism evidence="9 10">
    <name type="scientific">Sphingomonas lacunae</name>
    <dbReference type="NCBI Taxonomy" id="2698828"/>
    <lineage>
        <taxon>Bacteria</taxon>
        <taxon>Pseudomonadati</taxon>
        <taxon>Pseudomonadota</taxon>
        <taxon>Alphaproteobacteria</taxon>
        <taxon>Sphingomonadales</taxon>
        <taxon>Sphingomonadaceae</taxon>
        <taxon>Sphingomonas</taxon>
    </lineage>
</organism>
<dbReference type="GO" id="GO:0005829">
    <property type="term" value="C:cytosol"/>
    <property type="evidence" value="ECO:0007669"/>
    <property type="project" value="TreeGrafter"/>
</dbReference>
<keyword evidence="4" id="KW-0067">ATP-binding</keyword>
<keyword evidence="3" id="KW-0547">Nucleotide-binding</keyword>
<evidence type="ECO:0000256" key="1">
    <source>
        <dbReference type="ARBA" id="ARBA00022679"/>
    </source>
</evidence>
<reference evidence="9 10" key="1">
    <citation type="submission" date="2020-01" db="EMBL/GenBank/DDBJ databases">
        <title>Sphingomonas sp. strain CSW-10.</title>
        <authorList>
            <person name="Chen W.-M."/>
        </authorList>
    </citation>
    <scope>NUCLEOTIDE SEQUENCE [LARGE SCALE GENOMIC DNA]</scope>
    <source>
        <strain evidence="9 10">CSW-10</strain>
    </source>
</reference>
<evidence type="ECO:0000256" key="2">
    <source>
        <dbReference type="ARBA" id="ARBA00022695"/>
    </source>
</evidence>
<feature type="domain" description="PII-uridylyltransferase/Glutamine-synthetase adenylyltransferase" evidence="8">
    <location>
        <begin position="281"/>
        <end position="412"/>
    </location>
</feature>
<dbReference type="InterPro" id="IPR043519">
    <property type="entry name" value="NT_sf"/>
</dbReference>
<evidence type="ECO:0000313" key="9">
    <source>
        <dbReference type="EMBL" id="QJQ31204.1"/>
    </source>
</evidence>
<evidence type="ECO:0000256" key="4">
    <source>
        <dbReference type="ARBA" id="ARBA00022840"/>
    </source>
</evidence>
<protein>
    <submittedName>
        <fullName evidence="9">Bifunctional [glutamine synthetase] adenylyltransferase/[glutamine synthetase]-adenylyl-L-tyrosine phosphorylase</fullName>
        <ecNumber evidence="9">2.7.7.89</ecNumber>
    </submittedName>
</protein>
<dbReference type="Pfam" id="PF08335">
    <property type="entry name" value="GlnD_UR_UTase"/>
    <property type="match status" value="1"/>
</dbReference>
<gene>
    <name evidence="9" type="ORF">GV829_01045</name>
</gene>
<evidence type="ECO:0000259" key="7">
    <source>
        <dbReference type="Pfam" id="PF03710"/>
    </source>
</evidence>
<keyword evidence="1 9" id="KW-0808">Transferase</keyword>
<dbReference type="Proteomes" id="UP000503018">
    <property type="component" value="Chromosome"/>
</dbReference>
<dbReference type="EC" id="2.7.7.89" evidence="9"/>
<name>A0A6M4AQ41_9SPHN</name>
<dbReference type="NCBIfam" id="NF010706">
    <property type="entry name" value="PRK14108.1"/>
    <property type="match status" value="1"/>
</dbReference>
<dbReference type="PANTHER" id="PTHR30621:SF0">
    <property type="entry name" value="BIFUNCTIONAL GLUTAMINE SYNTHETASE ADENYLYLTRANSFERASE_ADENYLYL-REMOVING ENZYME"/>
    <property type="match status" value="1"/>
</dbReference>
<dbReference type="GO" id="GO:0005524">
    <property type="term" value="F:ATP binding"/>
    <property type="evidence" value="ECO:0007669"/>
    <property type="project" value="UniProtKB-KW"/>
</dbReference>
<dbReference type="CDD" id="cd05401">
    <property type="entry name" value="NT_GlnE_GlnD_like"/>
    <property type="match status" value="2"/>
</dbReference>
<evidence type="ECO:0000259" key="8">
    <source>
        <dbReference type="Pfam" id="PF08335"/>
    </source>
</evidence>
<keyword evidence="2 9" id="KW-0548">Nucleotidyltransferase</keyword>
<dbReference type="AlphaFoldDB" id="A0A6M4AQ41"/>
<dbReference type="Pfam" id="PF03710">
    <property type="entry name" value="GlnE"/>
    <property type="match status" value="2"/>
</dbReference>
<dbReference type="NCBIfam" id="NF008292">
    <property type="entry name" value="PRK11072.1"/>
    <property type="match status" value="1"/>
</dbReference>
<dbReference type="InterPro" id="IPR013546">
    <property type="entry name" value="PII_UdlTrfase/GS_AdlTrfase"/>
</dbReference>
<dbReference type="PANTHER" id="PTHR30621">
    <property type="entry name" value="GLUTAMINE SYNTHETASE ADENYLYLTRANSFERASE"/>
    <property type="match status" value="1"/>
</dbReference>
<dbReference type="InterPro" id="IPR005190">
    <property type="entry name" value="GlnE_rpt_dom"/>
</dbReference>
<dbReference type="Gene3D" id="3.30.460.10">
    <property type="entry name" value="Beta Polymerase, domain 2"/>
    <property type="match status" value="2"/>
</dbReference>
<dbReference type="GO" id="GO:0047388">
    <property type="term" value="F:[glutamine synthetase]-adenylyl-L-tyrosine phosphorylase activity"/>
    <property type="evidence" value="ECO:0007669"/>
    <property type="project" value="UniProtKB-EC"/>
</dbReference>